<dbReference type="InterPro" id="IPR038148">
    <property type="entry name" value="Tn1545/Tn916_Xis"/>
</dbReference>
<sequence>MTSFKSIDKVCLYCKGYFIAQKVSTKYCSLECAQRAYKQQKRDESIHLSMEEEEYKKEEKRFVNLLHIETKEFLSIKEACELFHINRKTIYRLIKSNKLKAVKIGQQRVIIKKSELNKLFN</sequence>
<name>A0A315ZY16_SEDFL</name>
<comment type="caution">
    <text evidence="2">The sequence shown here is derived from an EMBL/GenBank/DDBJ whole genome shotgun (WGS) entry which is preliminary data.</text>
</comment>
<dbReference type="Pfam" id="PF12728">
    <property type="entry name" value="HTH_17"/>
    <property type="match status" value="1"/>
</dbReference>
<dbReference type="AlphaFoldDB" id="A0A315ZY16"/>
<protein>
    <submittedName>
        <fullName evidence="2">Excisionase family DNA binding protein</fullName>
    </submittedName>
</protein>
<proteinExistence type="predicted"/>
<gene>
    <name evidence="2" type="ORF">BC781_103489</name>
</gene>
<dbReference type="NCBIfam" id="TIGR01764">
    <property type="entry name" value="excise"/>
    <property type="match status" value="1"/>
</dbReference>
<evidence type="ECO:0000259" key="1">
    <source>
        <dbReference type="Pfam" id="PF12728"/>
    </source>
</evidence>
<dbReference type="Gene3D" id="3.90.105.50">
    <property type="match status" value="1"/>
</dbReference>
<dbReference type="InterPro" id="IPR041657">
    <property type="entry name" value="HTH_17"/>
</dbReference>
<dbReference type="Proteomes" id="UP000245535">
    <property type="component" value="Unassembled WGS sequence"/>
</dbReference>
<dbReference type="RefSeq" id="WP_109619014.1">
    <property type="nucleotide sequence ID" value="NZ_QGDO01000003.1"/>
</dbReference>
<reference evidence="2 3" key="1">
    <citation type="submission" date="2018-03" db="EMBL/GenBank/DDBJ databases">
        <title>Genomic Encyclopedia of Archaeal and Bacterial Type Strains, Phase II (KMG-II): from individual species to whole genera.</title>
        <authorList>
            <person name="Goeker M."/>
        </authorList>
    </citation>
    <scope>NUCLEOTIDE SEQUENCE [LARGE SCALE GENOMIC DNA]</scope>
    <source>
        <strain evidence="2 3">DSM 28229</strain>
    </source>
</reference>
<feature type="domain" description="Helix-turn-helix" evidence="1">
    <location>
        <begin position="73"/>
        <end position="119"/>
    </location>
</feature>
<keyword evidence="3" id="KW-1185">Reference proteome</keyword>
<dbReference type="InterPro" id="IPR010093">
    <property type="entry name" value="SinI_DNA-bd"/>
</dbReference>
<evidence type="ECO:0000313" key="2">
    <source>
        <dbReference type="EMBL" id="PWJ42237.1"/>
    </source>
</evidence>
<dbReference type="GO" id="GO:0003677">
    <property type="term" value="F:DNA binding"/>
    <property type="evidence" value="ECO:0007669"/>
    <property type="project" value="InterPro"/>
</dbReference>
<evidence type="ECO:0000313" key="3">
    <source>
        <dbReference type="Proteomes" id="UP000245535"/>
    </source>
</evidence>
<dbReference type="EMBL" id="QGDO01000003">
    <property type="protein sequence ID" value="PWJ42237.1"/>
    <property type="molecule type" value="Genomic_DNA"/>
</dbReference>
<accession>A0A315ZY16</accession>
<organism evidence="2 3">
    <name type="scientific">Sediminitomix flava</name>
    <dbReference type="NCBI Taxonomy" id="379075"/>
    <lineage>
        <taxon>Bacteria</taxon>
        <taxon>Pseudomonadati</taxon>
        <taxon>Bacteroidota</taxon>
        <taxon>Cytophagia</taxon>
        <taxon>Cytophagales</taxon>
        <taxon>Flammeovirgaceae</taxon>
        <taxon>Sediminitomix</taxon>
    </lineage>
</organism>
<dbReference type="OrthoDB" id="1003442at2"/>